<evidence type="ECO:0008006" key="4">
    <source>
        <dbReference type="Google" id="ProtNLM"/>
    </source>
</evidence>
<keyword evidence="3" id="KW-1185">Reference proteome</keyword>
<gene>
    <name evidence="2" type="ORF">A176_005398</name>
</gene>
<protein>
    <recommendedName>
        <fullName evidence="4">DoxX family protein</fullName>
    </recommendedName>
</protein>
<organism evidence="2 3">
    <name type="scientific">Pseudomyxococcus hansupus</name>
    <dbReference type="NCBI Taxonomy" id="1297742"/>
    <lineage>
        <taxon>Bacteria</taxon>
        <taxon>Pseudomonadati</taxon>
        <taxon>Myxococcota</taxon>
        <taxon>Myxococcia</taxon>
        <taxon>Myxococcales</taxon>
        <taxon>Cystobacterineae</taxon>
        <taxon>Myxococcaceae</taxon>
        <taxon>Pseudomyxococcus</taxon>
    </lineage>
</organism>
<dbReference type="EMBL" id="CP012109">
    <property type="protein sequence ID" value="AKQ68486.1"/>
    <property type="molecule type" value="Genomic_DNA"/>
</dbReference>
<dbReference type="RefSeq" id="WP_002638248.1">
    <property type="nucleotide sequence ID" value="NZ_CP012109.1"/>
</dbReference>
<dbReference type="OrthoDB" id="957977at2"/>
<dbReference type="STRING" id="1297742.A176_005398"/>
<feature type="transmembrane region" description="Helical" evidence="1">
    <location>
        <begin position="90"/>
        <end position="108"/>
    </location>
</feature>
<dbReference type="AlphaFoldDB" id="A0A0H4WYK3"/>
<evidence type="ECO:0000313" key="2">
    <source>
        <dbReference type="EMBL" id="AKQ68486.1"/>
    </source>
</evidence>
<feature type="transmembrane region" description="Helical" evidence="1">
    <location>
        <begin position="12"/>
        <end position="31"/>
    </location>
</feature>
<reference evidence="2 3" key="1">
    <citation type="journal article" date="2016" name="PLoS ONE">
        <title>Complete Genome Sequence and Comparative Genomics of a Novel Myxobacterium Myxococcus hansupus.</title>
        <authorList>
            <person name="Sharma G."/>
            <person name="Narwani T."/>
            <person name="Subramanian S."/>
        </authorList>
    </citation>
    <scope>NUCLEOTIDE SEQUENCE [LARGE SCALE GENOMIC DNA]</scope>
    <source>
        <strain evidence="3">mixupus</strain>
    </source>
</reference>
<evidence type="ECO:0000256" key="1">
    <source>
        <dbReference type="SAM" id="Phobius"/>
    </source>
</evidence>
<dbReference type="PATRIC" id="fig|1297742.4.peg.5485"/>
<feature type="transmembrane region" description="Helical" evidence="1">
    <location>
        <begin position="115"/>
        <end position="134"/>
    </location>
</feature>
<dbReference type="Proteomes" id="UP000009026">
    <property type="component" value="Chromosome"/>
</dbReference>
<proteinExistence type="predicted"/>
<dbReference type="eggNOG" id="ENOG5032SHJ">
    <property type="taxonomic scope" value="Bacteria"/>
</dbReference>
<keyword evidence="1" id="KW-1133">Transmembrane helix</keyword>
<keyword evidence="1" id="KW-0472">Membrane</keyword>
<name>A0A0H4WYK3_9BACT</name>
<keyword evidence="1" id="KW-0812">Transmembrane</keyword>
<feature type="transmembrane region" description="Helical" evidence="1">
    <location>
        <begin position="60"/>
        <end position="84"/>
    </location>
</feature>
<accession>A0A0H4WYK3</accession>
<dbReference type="KEGG" id="mym:A176_005398"/>
<evidence type="ECO:0000313" key="3">
    <source>
        <dbReference type="Proteomes" id="UP000009026"/>
    </source>
</evidence>
<sequence length="138" mass="14474">MPPFESTQFTVWLLQALCASFLAILFLQSGLDKVIDWKGNLGWLTGHFAKSPLRGVVPPMLAAITLLELAAGALSAAGLVALLVTGSATLAFFGALLSAVSLVALFFGQRMAKEYAGAGGLVPYFLLALVAVYVTRLS</sequence>